<dbReference type="OrthoDB" id="43651at2157"/>
<evidence type="ECO:0000313" key="11">
    <source>
        <dbReference type="Proteomes" id="UP000003706"/>
    </source>
</evidence>
<keyword evidence="6" id="KW-0811">Translocation</keyword>
<dbReference type="SUPFAM" id="SSF103460">
    <property type="entry name" value="Sec-beta subunit"/>
    <property type="match status" value="1"/>
</dbReference>
<dbReference type="Proteomes" id="UP000003706">
    <property type="component" value="Unassembled WGS sequence"/>
</dbReference>
<keyword evidence="11" id="KW-1185">Reference proteome</keyword>
<evidence type="ECO:0000256" key="2">
    <source>
        <dbReference type="ARBA" id="ARBA00022448"/>
    </source>
</evidence>
<evidence type="ECO:0008006" key="12">
    <source>
        <dbReference type="Google" id="ProtNLM"/>
    </source>
</evidence>
<dbReference type="Pfam" id="PF03911">
    <property type="entry name" value="Sec61_beta"/>
    <property type="match status" value="1"/>
</dbReference>
<evidence type="ECO:0000256" key="4">
    <source>
        <dbReference type="ARBA" id="ARBA00022927"/>
    </source>
</evidence>
<protein>
    <recommendedName>
        <fullName evidence="12">Preprotein translocase subunit SecG</fullName>
    </recommendedName>
</protein>
<evidence type="ECO:0000256" key="8">
    <source>
        <dbReference type="ARBA" id="ARBA00037847"/>
    </source>
</evidence>
<evidence type="ECO:0000256" key="5">
    <source>
        <dbReference type="ARBA" id="ARBA00022989"/>
    </source>
</evidence>
<evidence type="ECO:0000256" key="1">
    <source>
        <dbReference type="ARBA" id="ARBA00006103"/>
    </source>
</evidence>
<keyword evidence="3 9" id="KW-0812">Transmembrane</keyword>
<sequence length="54" mass="6061">MSKREDRGLATSAGLVRYMDESLSKIRIEPEKVIGITLSIIIAEVILNYGIFLH</sequence>
<dbReference type="EMBL" id="AGJL01000007">
    <property type="protein sequence ID" value="EHP88535.1"/>
    <property type="molecule type" value="Genomic_DNA"/>
</dbReference>
<dbReference type="GO" id="GO:0015031">
    <property type="term" value="P:protein transport"/>
    <property type="evidence" value="ECO:0007669"/>
    <property type="project" value="UniProtKB-KW"/>
</dbReference>
<accession>H1KXA4</accession>
<comment type="caution">
    <text evidence="10">The sequence shown here is derived from an EMBL/GenBank/DDBJ whole genome shotgun (WGS) entry which is preliminary data.</text>
</comment>
<evidence type="ECO:0000256" key="9">
    <source>
        <dbReference type="SAM" id="Phobius"/>
    </source>
</evidence>
<evidence type="ECO:0000313" key="10">
    <source>
        <dbReference type="EMBL" id="EHP88535.1"/>
    </source>
</evidence>
<evidence type="ECO:0000256" key="3">
    <source>
        <dbReference type="ARBA" id="ARBA00022692"/>
    </source>
</evidence>
<keyword evidence="7 9" id="KW-0472">Membrane</keyword>
<dbReference type="STRING" id="647171.MetfoDRAFT_0427"/>
<name>H1KXA4_9EURY</name>
<keyword evidence="5 9" id="KW-1133">Transmembrane helix</keyword>
<feature type="transmembrane region" description="Helical" evidence="9">
    <location>
        <begin position="33"/>
        <end position="52"/>
    </location>
</feature>
<proteinExistence type="inferred from homology"/>
<dbReference type="InterPro" id="IPR016482">
    <property type="entry name" value="SecG/Sec61-beta/Sbh"/>
</dbReference>
<reference evidence="10 11" key="1">
    <citation type="submission" date="2011-09" db="EMBL/GenBank/DDBJ databases">
        <title>The draft genome of Methanotorris formicicus Mc-S-70.</title>
        <authorList>
            <consortium name="US DOE Joint Genome Institute (JGI-PGF)"/>
            <person name="Lucas S."/>
            <person name="Han J."/>
            <person name="Lapidus A."/>
            <person name="Cheng J.-F."/>
            <person name="Goodwin L."/>
            <person name="Pitluck S."/>
            <person name="Peters L."/>
            <person name="Land M.L."/>
            <person name="Hauser L."/>
            <person name="Sieprawska-Lupa M."/>
            <person name="Takai K."/>
            <person name="Miyazaki J."/>
            <person name="Whitman W."/>
            <person name="Woyke T.J."/>
        </authorList>
    </citation>
    <scope>NUCLEOTIDE SEQUENCE [LARGE SCALE GENOMIC DNA]</scope>
    <source>
        <strain evidence="10 11">Mc-S-70</strain>
    </source>
</reference>
<dbReference type="GO" id="GO:0012505">
    <property type="term" value="C:endomembrane system"/>
    <property type="evidence" value="ECO:0007669"/>
    <property type="project" value="UniProtKB-SubCell"/>
</dbReference>
<evidence type="ECO:0000256" key="6">
    <source>
        <dbReference type="ARBA" id="ARBA00023010"/>
    </source>
</evidence>
<evidence type="ECO:0000256" key="7">
    <source>
        <dbReference type="ARBA" id="ARBA00023136"/>
    </source>
</evidence>
<keyword evidence="2" id="KW-0813">Transport</keyword>
<dbReference type="AlphaFoldDB" id="H1KXA4"/>
<organism evidence="10 11">
    <name type="scientific">Methanotorris formicicus Mc-S-70</name>
    <dbReference type="NCBI Taxonomy" id="647171"/>
    <lineage>
        <taxon>Archaea</taxon>
        <taxon>Methanobacteriati</taxon>
        <taxon>Methanobacteriota</taxon>
        <taxon>Methanomada group</taxon>
        <taxon>Methanococci</taxon>
        <taxon>Methanococcales</taxon>
        <taxon>Methanocaldococcaceae</taxon>
        <taxon>Methanotorris</taxon>
    </lineage>
</organism>
<gene>
    <name evidence="10" type="ORF">MetfoDRAFT_0427</name>
</gene>
<dbReference type="PATRIC" id="fig|647171.4.peg.424"/>
<dbReference type="RefSeq" id="WP_007043873.1">
    <property type="nucleotide sequence ID" value="NZ_AGJL01000007.1"/>
</dbReference>
<keyword evidence="4" id="KW-0653">Protein transport</keyword>
<comment type="similarity">
    <text evidence="1">Belongs to the SEC61-beta family.</text>
</comment>
<comment type="subcellular location">
    <subcellularLocation>
        <location evidence="8">Endomembrane system</location>
        <topology evidence="8">Single-pass membrane protein</topology>
    </subcellularLocation>
</comment>